<gene>
    <name evidence="2" type="ORF">IQ241_02160</name>
</gene>
<comment type="caution">
    <text evidence="2">The sequence shown here is derived from an EMBL/GenBank/DDBJ whole genome shotgun (WGS) entry which is preliminary data.</text>
</comment>
<feature type="transmembrane region" description="Helical" evidence="1">
    <location>
        <begin position="170"/>
        <end position="190"/>
    </location>
</feature>
<feature type="transmembrane region" description="Helical" evidence="1">
    <location>
        <begin position="129"/>
        <end position="150"/>
    </location>
</feature>
<feature type="transmembrane region" description="Helical" evidence="1">
    <location>
        <begin position="32"/>
        <end position="57"/>
    </location>
</feature>
<sequence>MSSVVDTPAKSAPSNLFGRLAGIYRSPIGKKLITGVTGLGLVSFVLIHMLGNLTLFYSAAAYNQYAYAIERLGPLTYAIELGLLGFVIFHAVLGIQIYLDKRRSRPIGYARYASAGEPSRQTLSSRTMIWTGLLLSAFLVWHLATFKFGPRYPISGTEMRDLSRLVIEKFQQPLYTVGYTAAMGILGFHLRHGIWSAFQSLGVLGKEARSLLYALSLVLAGLIAVGFLGLPLAIYLGWVQ</sequence>
<accession>A0A8J7AET4</accession>
<proteinExistence type="predicted"/>
<dbReference type="CDD" id="cd03498">
    <property type="entry name" value="SQR_TypeB_2_TM"/>
    <property type="match status" value="1"/>
</dbReference>
<feature type="transmembrane region" description="Helical" evidence="1">
    <location>
        <begin position="77"/>
        <end position="99"/>
    </location>
</feature>
<dbReference type="InterPro" id="IPR011138">
    <property type="entry name" value="Cytochrome_b-558"/>
</dbReference>
<protein>
    <submittedName>
        <fullName evidence="2">Succinate dehydrogenase cytochrome b subunit</fullName>
    </submittedName>
</protein>
<keyword evidence="3" id="KW-1185">Reference proteome</keyword>
<evidence type="ECO:0000313" key="3">
    <source>
        <dbReference type="Proteomes" id="UP000636505"/>
    </source>
</evidence>
<dbReference type="NCBIfam" id="TIGR02046">
    <property type="entry name" value="sdhC_b558_fam"/>
    <property type="match status" value="1"/>
</dbReference>
<feature type="transmembrane region" description="Helical" evidence="1">
    <location>
        <begin position="211"/>
        <end position="238"/>
    </location>
</feature>
<dbReference type="AlphaFoldDB" id="A0A8J7AET4"/>
<keyword evidence="1" id="KW-0472">Membrane</keyword>
<dbReference type="InterPro" id="IPR034804">
    <property type="entry name" value="SQR/QFR_C/D"/>
</dbReference>
<keyword evidence="1" id="KW-0812">Transmembrane</keyword>
<name>A0A8J7AET4_9CYAN</name>
<keyword evidence="1" id="KW-1133">Transmembrane helix</keyword>
<reference evidence="2" key="1">
    <citation type="submission" date="2020-10" db="EMBL/GenBank/DDBJ databases">
        <authorList>
            <person name="Castelo-Branco R."/>
            <person name="Eusebio N."/>
            <person name="Adriana R."/>
            <person name="Vieira A."/>
            <person name="Brugerolle De Fraissinette N."/>
            <person name="Rezende De Castro R."/>
            <person name="Schneider M.P."/>
            <person name="Vasconcelos V."/>
            <person name="Leao P.N."/>
        </authorList>
    </citation>
    <scope>NUCLEOTIDE SEQUENCE</scope>
    <source>
        <strain evidence="2">LEGE 07310</strain>
    </source>
</reference>
<evidence type="ECO:0000313" key="2">
    <source>
        <dbReference type="EMBL" id="MBE9076108.1"/>
    </source>
</evidence>
<dbReference type="EMBL" id="JADEXG010000003">
    <property type="protein sequence ID" value="MBE9076108.1"/>
    <property type="molecule type" value="Genomic_DNA"/>
</dbReference>
<dbReference type="Proteomes" id="UP000636505">
    <property type="component" value="Unassembled WGS sequence"/>
</dbReference>
<evidence type="ECO:0000256" key="1">
    <source>
        <dbReference type="SAM" id="Phobius"/>
    </source>
</evidence>
<dbReference type="RefSeq" id="WP_193904764.1">
    <property type="nucleotide sequence ID" value="NZ_JADEXG010000003.1"/>
</dbReference>
<dbReference type="GO" id="GO:0016020">
    <property type="term" value="C:membrane"/>
    <property type="evidence" value="ECO:0007669"/>
    <property type="project" value="InterPro"/>
</dbReference>
<dbReference type="SUPFAM" id="SSF81343">
    <property type="entry name" value="Fumarate reductase respiratory complex transmembrane subunits"/>
    <property type="match status" value="1"/>
</dbReference>
<organism evidence="2 3">
    <name type="scientific">Vasconcelosia minhoensis LEGE 07310</name>
    <dbReference type="NCBI Taxonomy" id="915328"/>
    <lineage>
        <taxon>Bacteria</taxon>
        <taxon>Bacillati</taxon>
        <taxon>Cyanobacteriota</taxon>
        <taxon>Cyanophyceae</taxon>
        <taxon>Nodosilineales</taxon>
        <taxon>Cymatolegaceae</taxon>
        <taxon>Vasconcelosia</taxon>
        <taxon>Vasconcelosia minhoensis</taxon>
    </lineage>
</organism>
<dbReference type="Gene3D" id="1.20.1300.10">
    <property type="entry name" value="Fumarate reductase/succinate dehydrogenase, transmembrane subunit"/>
    <property type="match status" value="1"/>
</dbReference>